<dbReference type="AlphaFoldDB" id="D0MFM8"/>
<dbReference type="GO" id="GO:0003677">
    <property type="term" value="F:DNA binding"/>
    <property type="evidence" value="ECO:0007669"/>
    <property type="project" value="UniProtKB-KW"/>
</dbReference>
<dbReference type="InterPro" id="IPR014284">
    <property type="entry name" value="RNA_pol_sigma-70_dom"/>
</dbReference>
<dbReference type="EMBL" id="CP001807">
    <property type="protein sequence ID" value="ACY47555.1"/>
    <property type="molecule type" value="Genomic_DNA"/>
</dbReference>
<dbReference type="InterPro" id="IPR013325">
    <property type="entry name" value="RNA_pol_sigma_r2"/>
</dbReference>
<dbReference type="eggNOG" id="COG1595">
    <property type="taxonomic scope" value="Bacteria"/>
</dbReference>
<keyword evidence="3" id="KW-0731">Sigma factor</keyword>
<keyword evidence="9" id="KW-1185">Reference proteome</keyword>
<organism evidence="8 9">
    <name type="scientific">Rhodothermus marinus (strain ATCC 43812 / DSM 4252 / R-10)</name>
    <name type="common">Rhodothermus obamensis</name>
    <dbReference type="NCBI Taxonomy" id="518766"/>
    <lineage>
        <taxon>Bacteria</taxon>
        <taxon>Pseudomonadati</taxon>
        <taxon>Rhodothermota</taxon>
        <taxon>Rhodothermia</taxon>
        <taxon>Rhodothermales</taxon>
        <taxon>Rhodothermaceae</taxon>
        <taxon>Rhodothermus</taxon>
    </lineage>
</organism>
<dbReference type="GO" id="GO:0006352">
    <property type="term" value="P:DNA-templated transcription initiation"/>
    <property type="evidence" value="ECO:0007669"/>
    <property type="project" value="InterPro"/>
</dbReference>
<dbReference type="SUPFAM" id="SSF88946">
    <property type="entry name" value="Sigma2 domain of RNA polymerase sigma factors"/>
    <property type="match status" value="1"/>
</dbReference>
<dbReference type="Gene3D" id="1.10.10.10">
    <property type="entry name" value="Winged helix-like DNA-binding domain superfamily/Winged helix DNA-binding domain"/>
    <property type="match status" value="1"/>
</dbReference>
<dbReference type="InterPro" id="IPR013324">
    <property type="entry name" value="RNA_pol_sigma_r3/r4-like"/>
</dbReference>
<dbReference type="InterPro" id="IPR013249">
    <property type="entry name" value="RNA_pol_sigma70_r4_t2"/>
</dbReference>
<accession>D0MFM8</accession>
<dbReference type="InterPro" id="IPR039425">
    <property type="entry name" value="RNA_pol_sigma-70-like"/>
</dbReference>
<keyword evidence="5" id="KW-0804">Transcription</keyword>
<protein>
    <submittedName>
        <fullName evidence="8">RNA polymerase, sigma-24 subunit, ECF subfamily</fullName>
    </submittedName>
</protein>
<gene>
    <name evidence="8" type="ordered locus">Rmar_0657</name>
</gene>
<dbReference type="HOGENOM" id="CLU_047691_10_2_10"/>
<dbReference type="Proteomes" id="UP000002221">
    <property type="component" value="Chromosome"/>
</dbReference>
<dbReference type="Pfam" id="PF04542">
    <property type="entry name" value="Sigma70_r2"/>
    <property type="match status" value="1"/>
</dbReference>
<name>D0MFM8_RHOM4</name>
<evidence type="ECO:0000256" key="4">
    <source>
        <dbReference type="ARBA" id="ARBA00023125"/>
    </source>
</evidence>
<dbReference type="InterPro" id="IPR007627">
    <property type="entry name" value="RNA_pol_sigma70_r2"/>
</dbReference>
<dbReference type="Gene3D" id="1.10.1740.10">
    <property type="match status" value="1"/>
</dbReference>
<dbReference type="CDD" id="cd06171">
    <property type="entry name" value="Sigma70_r4"/>
    <property type="match status" value="1"/>
</dbReference>
<dbReference type="RefSeq" id="WP_012843167.1">
    <property type="nucleotide sequence ID" value="NC_013501.1"/>
</dbReference>
<dbReference type="InterPro" id="IPR036388">
    <property type="entry name" value="WH-like_DNA-bd_sf"/>
</dbReference>
<dbReference type="PANTHER" id="PTHR43133">
    <property type="entry name" value="RNA POLYMERASE ECF-TYPE SIGMA FACTO"/>
    <property type="match status" value="1"/>
</dbReference>
<keyword evidence="4" id="KW-0238">DNA-binding</keyword>
<evidence type="ECO:0000313" key="9">
    <source>
        <dbReference type="Proteomes" id="UP000002221"/>
    </source>
</evidence>
<dbReference type="Pfam" id="PF08281">
    <property type="entry name" value="Sigma70_r4_2"/>
    <property type="match status" value="1"/>
</dbReference>
<evidence type="ECO:0000259" key="7">
    <source>
        <dbReference type="Pfam" id="PF08281"/>
    </source>
</evidence>
<dbReference type="PANTHER" id="PTHR43133:SF8">
    <property type="entry name" value="RNA POLYMERASE SIGMA FACTOR HI_1459-RELATED"/>
    <property type="match status" value="1"/>
</dbReference>
<dbReference type="STRING" id="518766.Rmar_0657"/>
<feature type="domain" description="RNA polymerase sigma factor 70 region 4 type 2" evidence="7">
    <location>
        <begin position="118"/>
        <end position="169"/>
    </location>
</feature>
<sequence length="180" mass="20742">MARAPNIPARLVARARQGESEAQNLLLRRLEPVLRAFFFKRLGDVPEIDDLVQNTLLRVHTGLPDLKDDARLKAFAMKAALFELQDFYRGRYHGREQLFDPEQPPSVADDPGESEPRLDLEQALQALTPHARRILELRAYGYRYQEIARMLSTTEAAVKMQVKRAFEKMRQLLPGWSEKS</sequence>
<evidence type="ECO:0000313" key="8">
    <source>
        <dbReference type="EMBL" id="ACY47555.1"/>
    </source>
</evidence>
<dbReference type="GO" id="GO:0016987">
    <property type="term" value="F:sigma factor activity"/>
    <property type="evidence" value="ECO:0007669"/>
    <property type="project" value="UniProtKB-KW"/>
</dbReference>
<dbReference type="OrthoDB" id="1056775at2"/>
<evidence type="ECO:0000259" key="6">
    <source>
        <dbReference type="Pfam" id="PF04542"/>
    </source>
</evidence>
<evidence type="ECO:0000256" key="1">
    <source>
        <dbReference type="ARBA" id="ARBA00010641"/>
    </source>
</evidence>
<evidence type="ECO:0000256" key="3">
    <source>
        <dbReference type="ARBA" id="ARBA00023082"/>
    </source>
</evidence>
<evidence type="ECO:0000256" key="5">
    <source>
        <dbReference type="ARBA" id="ARBA00023163"/>
    </source>
</evidence>
<comment type="similarity">
    <text evidence="1">Belongs to the sigma-70 factor family. ECF subfamily.</text>
</comment>
<dbReference type="KEGG" id="rmr:Rmar_0657"/>
<feature type="domain" description="RNA polymerase sigma-70 region 2" evidence="6">
    <location>
        <begin position="26"/>
        <end position="91"/>
    </location>
</feature>
<dbReference type="NCBIfam" id="TIGR02937">
    <property type="entry name" value="sigma70-ECF"/>
    <property type="match status" value="1"/>
</dbReference>
<evidence type="ECO:0000256" key="2">
    <source>
        <dbReference type="ARBA" id="ARBA00023015"/>
    </source>
</evidence>
<proteinExistence type="inferred from homology"/>
<keyword evidence="2" id="KW-0805">Transcription regulation</keyword>
<reference evidence="8 9" key="1">
    <citation type="journal article" date="2009" name="Stand. Genomic Sci.">
        <title>Complete genome sequence of Rhodothermus marinus type strain (R-10).</title>
        <authorList>
            <person name="Nolan M."/>
            <person name="Tindall B.J."/>
            <person name="Pomrenke H."/>
            <person name="Lapidus A."/>
            <person name="Copeland A."/>
            <person name="Glavina Del Rio T."/>
            <person name="Lucas S."/>
            <person name="Chen F."/>
            <person name="Tice H."/>
            <person name="Cheng J.F."/>
            <person name="Saunders E."/>
            <person name="Han C."/>
            <person name="Bruce D."/>
            <person name="Goodwin L."/>
            <person name="Chain P."/>
            <person name="Pitluck S."/>
            <person name="Ovchinikova G."/>
            <person name="Pati A."/>
            <person name="Ivanova N."/>
            <person name="Mavromatis K."/>
            <person name="Chen A."/>
            <person name="Palaniappan K."/>
            <person name="Land M."/>
            <person name="Hauser L."/>
            <person name="Chang Y.J."/>
            <person name="Jeffries C.D."/>
            <person name="Brettin T."/>
            <person name="Goker M."/>
            <person name="Bristow J."/>
            <person name="Eisen J.A."/>
            <person name="Markowitz V."/>
            <person name="Hugenholtz P."/>
            <person name="Kyrpides N.C."/>
            <person name="Klenk H.P."/>
            <person name="Detter J.C."/>
        </authorList>
    </citation>
    <scope>NUCLEOTIDE SEQUENCE [LARGE SCALE GENOMIC DNA]</scope>
    <source>
        <strain evidence="9">ATCC 43812 / DSM 4252 / R-10</strain>
    </source>
</reference>
<dbReference type="SUPFAM" id="SSF88659">
    <property type="entry name" value="Sigma3 and sigma4 domains of RNA polymerase sigma factors"/>
    <property type="match status" value="1"/>
</dbReference>